<sequence length="20" mass="2388">MLAERQRTRKSALCPWRSVV</sequence>
<proteinExistence type="predicted"/>
<comment type="caution">
    <text evidence="1">The sequence shown here is derived from an EMBL/GenBank/DDBJ whole genome shotgun (WGS) entry which is preliminary data.</text>
</comment>
<accession>A0A9X7KCR9</accession>
<dbReference type="Proteomes" id="UP000245840">
    <property type="component" value="Unassembled WGS sequence"/>
</dbReference>
<name>A0A9X7KCR9_SALET</name>
<dbReference type="EMBL" id="QDLK01000245">
    <property type="protein sequence ID" value="PVI63965.1"/>
    <property type="molecule type" value="Genomic_DNA"/>
</dbReference>
<gene>
    <name evidence="1" type="ORF">C4866_27075</name>
</gene>
<organism evidence="1 2">
    <name type="scientific">Salmonella enterica subsp. enterica serovar 4,12:i:-</name>
    <dbReference type="NCBI Taxonomy" id="353569"/>
    <lineage>
        <taxon>Bacteria</taxon>
        <taxon>Pseudomonadati</taxon>
        <taxon>Pseudomonadota</taxon>
        <taxon>Gammaproteobacteria</taxon>
        <taxon>Enterobacterales</taxon>
        <taxon>Enterobacteriaceae</taxon>
        <taxon>Salmonella</taxon>
    </lineage>
</organism>
<evidence type="ECO:0000313" key="2">
    <source>
        <dbReference type="Proteomes" id="UP000245840"/>
    </source>
</evidence>
<feature type="non-terminal residue" evidence="1">
    <location>
        <position position="20"/>
    </location>
</feature>
<dbReference type="AlphaFoldDB" id="A0A9X7KCR9"/>
<protein>
    <submittedName>
        <fullName evidence="1">Hydrogenase</fullName>
    </submittedName>
</protein>
<evidence type="ECO:0000313" key="1">
    <source>
        <dbReference type="EMBL" id="PVI63965.1"/>
    </source>
</evidence>
<reference evidence="1 2" key="1">
    <citation type="submission" date="2018-04" db="EMBL/GenBank/DDBJ databases">
        <title>Serotype diversity and antimicrobial resistance among Salmonella enterica isolated from patients at an equine referral hospital.</title>
        <authorList>
            <person name="Leon I.M."/>
            <person name="Lawhon S.D."/>
            <person name="Norman K.N."/>
            <person name="Threadgill D.S."/>
            <person name="Ohta N."/>
            <person name="Vinasco J."/>
            <person name="Scott H.M."/>
        </authorList>
    </citation>
    <scope>NUCLEOTIDE SEQUENCE [LARGE SCALE GENOMIC DNA]</scope>
    <source>
        <strain evidence="1 2">241</strain>
    </source>
</reference>